<evidence type="ECO:0000313" key="2">
    <source>
        <dbReference type="EMBL" id="ACB67552.1"/>
    </source>
</evidence>
<dbReference type="KEGG" id="bac:BamMC406_5106"/>
<dbReference type="HOGENOM" id="CLU_1486371_0_0_4"/>
<keyword evidence="1" id="KW-0472">Membrane</keyword>
<gene>
    <name evidence="2" type="ordered locus">BamMC406_5106</name>
</gene>
<dbReference type="AlphaFoldDB" id="B1Z0A3"/>
<proteinExistence type="predicted"/>
<protein>
    <submittedName>
        <fullName evidence="2">Uncharacterized protein</fullName>
    </submittedName>
</protein>
<dbReference type="EMBL" id="CP001026">
    <property type="protein sequence ID" value="ACB67552.1"/>
    <property type="molecule type" value="Genomic_DNA"/>
</dbReference>
<sequence length="181" mass="19789">MLFVVLRPVDSEPMPVEVDVDSDVRLLFVELRPVDSELIAVEVDVDSDVIELFVELRPVDSEPMPVDSDEMFDAVDVDRLLTAWFVALSWLPLIASVLVGEIRPAATFVIWRSCPGWPTLTTPTGELPAKRYETPPIVALEVPTAALVTEFAPRAIEFETFAVAFVPKASASAAVADAPEP</sequence>
<reference evidence="3" key="1">
    <citation type="submission" date="2008-04" db="EMBL/GenBank/DDBJ databases">
        <title>Complete sequence of chromosome 2 of Burkholderia ambifaria MC40-6.</title>
        <authorList>
            <person name="Copeland A."/>
            <person name="Lucas S."/>
            <person name="Lapidus A."/>
            <person name="Glavina del Rio T."/>
            <person name="Dalin E."/>
            <person name="Tice H."/>
            <person name="Pitluck S."/>
            <person name="Chain P."/>
            <person name="Malfatti S."/>
            <person name="Shin M."/>
            <person name="Vergez L."/>
            <person name="Lang D."/>
            <person name="Schmutz J."/>
            <person name="Larimer F."/>
            <person name="Land M."/>
            <person name="Hauser L."/>
            <person name="Kyrpides N."/>
            <person name="Lykidis A."/>
            <person name="Ramette A."/>
            <person name="Konstantinidis K."/>
            <person name="Tiedje J."/>
            <person name="Richardson P."/>
        </authorList>
    </citation>
    <scope>NUCLEOTIDE SEQUENCE [LARGE SCALE GENOMIC DNA]</scope>
    <source>
        <strain evidence="3">MC40-6</strain>
    </source>
</reference>
<evidence type="ECO:0000256" key="1">
    <source>
        <dbReference type="SAM" id="Phobius"/>
    </source>
</evidence>
<keyword evidence="1" id="KW-0812">Transmembrane</keyword>
<evidence type="ECO:0000313" key="3">
    <source>
        <dbReference type="Proteomes" id="UP000001680"/>
    </source>
</evidence>
<keyword evidence="1" id="KW-1133">Transmembrane helix</keyword>
<accession>B1Z0A3</accession>
<name>B1Z0A3_BURA4</name>
<dbReference type="Proteomes" id="UP000001680">
    <property type="component" value="Chromosome 2"/>
</dbReference>
<feature type="transmembrane region" description="Helical" evidence="1">
    <location>
        <begin position="81"/>
        <end position="102"/>
    </location>
</feature>
<organism evidence="2 3">
    <name type="scientific">Burkholderia ambifaria (strain MC40-6)</name>
    <dbReference type="NCBI Taxonomy" id="398577"/>
    <lineage>
        <taxon>Bacteria</taxon>
        <taxon>Pseudomonadati</taxon>
        <taxon>Pseudomonadota</taxon>
        <taxon>Betaproteobacteria</taxon>
        <taxon>Burkholderiales</taxon>
        <taxon>Burkholderiaceae</taxon>
        <taxon>Burkholderia</taxon>
        <taxon>Burkholderia cepacia complex</taxon>
    </lineage>
</organism>